<feature type="transmembrane region" description="Helical" evidence="8">
    <location>
        <begin position="68"/>
        <end position="86"/>
    </location>
</feature>
<evidence type="ECO:0000259" key="9">
    <source>
        <dbReference type="Pfam" id="PF01490"/>
    </source>
</evidence>
<comment type="subcellular location">
    <subcellularLocation>
        <location evidence="1">Membrane</location>
        <topology evidence="1">Multi-pass membrane protein</topology>
    </subcellularLocation>
</comment>
<dbReference type="Pfam" id="PF01490">
    <property type="entry name" value="Aa_trans"/>
    <property type="match status" value="1"/>
</dbReference>
<evidence type="ECO:0000256" key="8">
    <source>
        <dbReference type="SAM" id="Phobius"/>
    </source>
</evidence>
<feature type="transmembrane region" description="Helical" evidence="8">
    <location>
        <begin position="374"/>
        <end position="395"/>
    </location>
</feature>
<feature type="transmembrane region" description="Helical" evidence="8">
    <location>
        <begin position="286"/>
        <end position="312"/>
    </location>
</feature>
<evidence type="ECO:0000256" key="3">
    <source>
        <dbReference type="ARBA" id="ARBA00022448"/>
    </source>
</evidence>
<feature type="transmembrane region" description="Helical" evidence="8">
    <location>
        <begin position="176"/>
        <end position="197"/>
    </location>
</feature>
<feature type="transmembrane region" description="Helical" evidence="8">
    <location>
        <begin position="401"/>
        <end position="426"/>
    </location>
</feature>
<evidence type="ECO:0000256" key="4">
    <source>
        <dbReference type="ARBA" id="ARBA00022692"/>
    </source>
</evidence>
<keyword evidence="7 8" id="KW-0472">Membrane</keyword>
<evidence type="ECO:0000256" key="6">
    <source>
        <dbReference type="ARBA" id="ARBA00022989"/>
    </source>
</evidence>
<dbReference type="PANTHER" id="PTHR22950:SF458">
    <property type="entry name" value="SODIUM-COUPLED NEUTRAL AMINO ACID TRANSPORTER 11-RELATED"/>
    <property type="match status" value="1"/>
</dbReference>
<feature type="transmembrane region" description="Helical" evidence="8">
    <location>
        <begin position="209"/>
        <end position="233"/>
    </location>
</feature>
<dbReference type="InterPro" id="IPR013057">
    <property type="entry name" value="AA_transpt_TM"/>
</dbReference>
<keyword evidence="3" id="KW-0813">Transport</keyword>
<gene>
    <name evidence="10" type="ORF">SELO1098_LOCUS25588</name>
</gene>
<feature type="domain" description="Amino acid transporter transmembrane" evidence="9">
    <location>
        <begin position="68"/>
        <end position="459"/>
    </location>
</feature>
<dbReference type="PANTHER" id="PTHR22950">
    <property type="entry name" value="AMINO ACID TRANSPORTER"/>
    <property type="match status" value="1"/>
</dbReference>
<evidence type="ECO:0000256" key="5">
    <source>
        <dbReference type="ARBA" id="ARBA00022970"/>
    </source>
</evidence>
<feature type="transmembrane region" description="Helical" evidence="8">
    <location>
        <begin position="98"/>
        <end position="123"/>
    </location>
</feature>
<feature type="transmembrane region" description="Helical" evidence="8">
    <location>
        <begin position="144"/>
        <end position="164"/>
    </location>
</feature>
<feature type="transmembrane region" description="Helical" evidence="8">
    <location>
        <begin position="438"/>
        <end position="461"/>
    </location>
</feature>
<dbReference type="AlphaFoldDB" id="A0A7S3HJ43"/>
<feature type="transmembrane region" description="Helical" evidence="8">
    <location>
        <begin position="332"/>
        <end position="353"/>
    </location>
</feature>
<keyword evidence="6 8" id="KW-1133">Transmembrane helix</keyword>
<keyword evidence="5" id="KW-0029">Amino-acid transport</keyword>
<reference evidence="10" key="1">
    <citation type="submission" date="2021-01" db="EMBL/GenBank/DDBJ databases">
        <authorList>
            <person name="Corre E."/>
            <person name="Pelletier E."/>
            <person name="Niang G."/>
            <person name="Scheremetjew M."/>
            <person name="Finn R."/>
            <person name="Kale V."/>
            <person name="Holt S."/>
            <person name="Cochrane G."/>
            <person name="Meng A."/>
            <person name="Brown T."/>
            <person name="Cohen L."/>
        </authorList>
    </citation>
    <scope>NUCLEOTIDE SEQUENCE</scope>
    <source>
        <strain evidence="10">CCAP 955/1</strain>
    </source>
</reference>
<evidence type="ECO:0000256" key="7">
    <source>
        <dbReference type="ARBA" id="ARBA00023136"/>
    </source>
</evidence>
<protein>
    <recommendedName>
        <fullName evidence="9">Amino acid transporter transmembrane domain-containing protein</fullName>
    </recommendedName>
</protein>
<dbReference type="EMBL" id="HBIC01050087">
    <property type="protein sequence ID" value="CAE0296734.1"/>
    <property type="molecule type" value="Transcribed_RNA"/>
</dbReference>
<evidence type="ECO:0000256" key="1">
    <source>
        <dbReference type="ARBA" id="ARBA00004141"/>
    </source>
</evidence>
<keyword evidence="4 8" id="KW-0812">Transmembrane</keyword>
<proteinExistence type="inferred from homology"/>
<comment type="similarity">
    <text evidence="2">Belongs to the amino acid/polyamine transporter 2 family.</text>
</comment>
<evidence type="ECO:0000256" key="2">
    <source>
        <dbReference type="ARBA" id="ARBA00008066"/>
    </source>
</evidence>
<dbReference type="GO" id="GO:0016020">
    <property type="term" value="C:membrane"/>
    <property type="evidence" value="ECO:0007669"/>
    <property type="project" value="UniProtKB-SubCell"/>
</dbReference>
<accession>A0A7S3HJ43</accession>
<feature type="transmembrane region" description="Helical" evidence="8">
    <location>
        <begin position="253"/>
        <end position="274"/>
    </location>
</feature>
<name>A0A7S3HJ43_9STRA</name>
<evidence type="ECO:0000313" key="10">
    <source>
        <dbReference type="EMBL" id="CAE0296734.1"/>
    </source>
</evidence>
<dbReference type="GO" id="GO:0015179">
    <property type="term" value="F:L-amino acid transmembrane transporter activity"/>
    <property type="evidence" value="ECO:0007669"/>
    <property type="project" value="TreeGrafter"/>
</dbReference>
<organism evidence="10">
    <name type="scientific">Spumella elongata</name>
    <dbReference type="NCBI Taxonomy" id="89044"/>
    <lineage>
        <taxon>Eukaryota</taxon>
        <taxon>Sar</taxon>
        <taxon>Stramenopiles</taxon>
        <taxon>Ochrophyta</taxon>
        <taxon>Chrysophyceae</taxon>
        <taxon>Chromulinales</taxon>
        <taxon>Chromulinaceae</taxon>
        <taxon>Spumella</taxon>
    </lineage>
</organism>
<sequence>MFGKSRDIVHDDESQAHNALLGNGYQKEESEELYVDAVDTEIDEAVRSERLSRLSYGSSFSALHPSNSAYLTTFLLLNTMIGSGILNQPYVFAESGILGGLLGFFITTIATWTGLLCLTEAGVHENILEYSGLAKKAFPAFGELMVDIAIIVLTFGSQLGYILVVGTLSSDLLRSWGCSSVACGDMFTTIISVAVFVTPVCMYRHFGHLAILSLFSIAAIVAVLLLVFIAGPIKHSVDHKSSNYKLFDLNGMLTSVGSIVFSMECCSANFQAFVSTERKSRNMNTWRSVTGVAVFAGAIMCASMGLVGYLSFGSDTEGEILDNFTQHGYDVFKLMVVIHLILYIPVNFVIMRYSIVKVFFQTRSELLPSATHSIITIGLLAATVGIVLLLLGLGLESGAAFSLLLNITGGIGGSLEMLIIPAAIYLQVMPKDAKFYKYAMVLLVFGFAVMIAVTAVTIISFL</sequence>